<feature type="domain" description="Large ribosomal subunit protein uL15/eL18" evidence="6">
    <location>
        <begin position="129"/>
        <end position="205"/>
    </location>
</feature>
<name>A0A9P6UQ16_9FUNG</name>
<sequence>MSMQRLAVRLSGLGLYPAGATPSLAVAAAAAGRTSGRTALAARYSTAAPSQLDLSNLHDNPGSKSQRIRVGRGQGSGKGNTAARGHKGQKARAGNGGQPKPGFEGGQTRLIDRLPKRGFKNPEHKDFQPLNLDRLQFWIESGRIDATQPITMKHLLDSRCIHKIQDGVKLLGDGKADFKTPINIEVSRASKSAIKAIEACGGKITSVYYNQLGLRALTKPHKFEELPRPARPMKKKDIAFYTDETNRGYLAGKSEIVGMDH</sequence>
<dbReference type="InterPro" id="IPR021131">
    <property type="entry name" value="Ribosomal_uL15/eL18"/>
</dbReference>
<organism evidence="7 8">
    <name type="scientific">Dissophora globulifera</name>
    <dbReference type="NCBI Taxonomy" id="979702"/>
    <lineage>
        <taxon>Eukaryota</taxon>
        <taxon>Fungi</taxon>
        <taxon>Fungi incertae sedis</taxon>
        <taxon>Mucoromycota</taxon>
        <taxon>Mortierellomycotina</taxon>
        <taxon>Mortierellomycetes</taxon>
        <taxon>Mortierellales</taxon>
        <taxon>Mortierellaceae</taxon>
        <taxon>Dissophora</taxon>
    </lineage>
</organism>
<evidence type="ECO:0000313" key="8">
    <source>
        <dbReference type="Proteomes" id="UP000738325"/>
    </source>
</evidence>
<dbReference type="FunFam" id="3.100.10.10:FF:000011">
    <property type="entry name" value="50S ribosomal subunit protein L15"/>
    <property type="match status" value="1"/>
</dbReference>
<protein>
    <submittedName>
        <fullName evidence="7">YmL10</fullName>
    </submittedName>
</protein>
<comment type="similarity">
    <text evidence="1 4">Belongs to the universal ribosomal protein uL15 family.</text>
</comment>
<evidence type="ECO:0000256" key="1">
    <source>
        <dbReference type="ARBA" id="ARBA00007320"/>
    </source>
</evidence>
<keyword evidence="8" id="KW-1185">Reference proteome</keyword>
<gene>
    <name evidence="7" type="primary">MRPL10</name>
    <name evidence="7" type="ORF">BGZ99_008044</name>
</gene>
<accession>A0A9P6UQ16</accession>
<dbReference type="GO" id="GO:0003735">
    <property type="term" value="F:structural constituent of ribosome"/>
    <property type="evidence" value="ECO:0007669"/>
    <property type="project" value="InterPro"/>
</dbReference>
<dbReference type="NCBIfam" id="TIGR01071">
    <property type="entry name" value="rplO_bact"/>
    <property type="match status" value="1"/>
</dbReference>
<keyword evidence="3 4" id="KW-0687">Ribonucleoprotein</keyword>
<dbReference type="InterPro" id="IPR030878">
    <property type="entry name" value="Ribosomal_uL15"/>
</dbReference>
<dbReference type="GO" id="GO:0005762">
    <property type="term" value="C:mitochondrial large ribosomal subunit"/>
    <property type="evidence" value="ECO:0007669"/>
    <property type="project" value="TreeGrafter"/>
</dbReference>
<evidence type="ECO:0000256" key="3">
    <source>
        <dbReference type="ARBA" id="ARBA00023274"/>
    </source>
</evidence>
<reference evidence="7" key="1">
    <citation type="journal article" date="2020" name="Fungal Divers.">
        <title>Resolving the Mortierellaceae phylogeny through synthesis of multi-gene phylogenetics and phylogenomics.</title>
        <authorList>
            <person name="Vandepol N."/>
            <person name="Liber J."/>
            <person name="Desiro A."/>
            <person name="Na H."/>
            <person name="Kennedy M."/>
            <person name="Barry K."/>
            <person name="Grigoriev I.V."/>
            <person name="Miller A.N."/>
            <person name="O'Donnell K."/>
            <person name="Stajich J.E."/>
            <person name="Bonito G."/>
        </authorList>
    </citation>
    <scope>NUCLEOTIDE SEQUENCE</scope>
    <source>
        <strain evidence="7">REB-010B</strain>
    </source>
</reference>
<feature type="compositionally biased region" description="Gly residues" evidence="5">
    <location>
        <begin position="94"/>
        <end position="105"/>
    </location>
</feature>
<dbReference type="InterPro" id="IPR005749">
    <property type="entry name" value="Ribosomal_uL15_bac-type"/>
</dbReference>
<dbReference type="SUPFAM" id="SSF52080">
    <property type="entry name" value="Ribosomal proteins L15p and L18e"/>
    <property type="match status" value="1"/>
</dbReference>
<dbReference type="OrthoDB" id="361383at2759"/>
<dbReference type="PROSITE" id="PS00475">
    <property type="entry name" value="RIBOSOMAL_L15"/>
    <property type="match status" value="1"/>
</dbReference>
<dbReference type="HAMAP" id="MF_01341">
    <property type="entry name" value="Ribosomal_uL15"/>
    <property type="match status" value="1"/>
</dbReference>
<evidence type="ECO:0000259" key="6">
    <source>
        <dbReference type="Pfam" id="PF00828"/>
    </source>
</evidence>
<proteinExistence type="inferred from homology"/>
<dbReference type="Proteomes" id="UP000738325">
    <property type="component" value="Unassembled WGS sequence"/>
</dbReference>
<evidence type="ECO:0000313" key="7">
    <source>
        <dbReference type="EMBL" id="KAG0314598.1"/>
    </source>
</evidence>
<dbReference type="PANTHER" id="PTHR12934">
    <property type="entry name" value="50S RIBOSOMAL PROTEIN L15"/>
    <property type="match status" value="1"/>
</dbReference>
<evidence type="ECO:0000256" key="4">
    <source>
        <dbReference type="RuleBase" id="RU003888"/>
    </source>
</evidence>
<dbReference type="InterPro" id="IPR001196">
    <property type="entry name" value="Ribosomal_uL15_CS"/>
</dbReference>
<dbReference type="InterPro" id="IPR036227">
    <property type="entry name" value="Ribosomal_uL15/eL18_sf"/>
</dbReference>
<evidence type="ECO:0000256" key="5">
    <source>
        <dbReference type="SAM" id="MobiDB-lite"/>
    </source>
</evidence>
<dbReference type="AlphaFoldDB" id="A0A9P6UQ16"/>
<evidence type="ECO:0000256" key="2">
    <source>
        <dbReference type="ARBA" id="ARBA00022980"/>
    </source>
</evidence>
<keyword evidence="2 4" id="KW-0689">Ribosomal protein</keyword>
<dbReference type="GO" id="GO:0006412">
    <property type="term" value="P:translation"/>
    <property type="evidence" value="ECO:0007669"/>
    <property type="project" value="InterPro"/>
</dbReference>
<comment type="caution">
    <text evidence="7">The sequence shown here is derived from an EMBL/GenBank/DDBJ whole genome shotgun (WGS) entry which is preliminary data.</text>
</comment>
<dbReference type="EMBL" id="JAAAIP010000600">
    <property type="protein sequence ID" value="KAG0314598.1"/>
    <property type="molecule type" value="Genomic_DNA"/>
</dbReference>
<feature type="compositionally biased region" description="Polar residues" evidence="5">
    <location>
        <begin position="52"/>
        <end position="65"/>
    </location>
</feature>
<dbReference type="PANTHER" id="PTHR12934:SF11">
    <property type="entry name" value="LARGE RIBOSOMAL SUBUNIT PROTEIN UL15M"/>
    <property type="match status" value="1"/>
</dbReference>
<feature type="region of interest" description="Disordered" evidence="5">
    <location>
        <begin position="52"/>
        <end position="108"/>
    </location>
</feature>
<dbReference type="Pfam" id="PF00828">
    <property type="entry name" value="Ribosomal_L27A"/>
    <property type="match status" value="1"/>
</dbReference>
<dbReference type="Gene3D" id="3.100.10.10">
    <property type="match status" value="1"/>
</dbReference>